<dbReference type="OrthoDB" id="5453412at2759"/>
<reference evidence="2 3" key="1">
    <citation type="journal article" date="2013" name="PLoS Genet.">
        <title>The genome and development-dependent transcriptomes of Pyronema confluens: a window into fungal evolution.</title>
        <authorList>
            <person name="Traeger S."/>
            <person name="Altegoer F."/>
            <person name="Freitag M."/>
            <person name="Gabaldon T."/>
            <person name="Kempken F."/>
            <person name="Kumar A."/>
            <person name="Marcet-Houben M."/>
            <person name="Poggeler S."/>
            <person name="Stajich J.E."/>
            <person name="Nowrousian M."/>
        </authorList>
    </citation>
    <scope>NUCLEOTIDE SEQUENCE [LARGE SCALE GENOMIC DNA]</scope>
    <source>
        <strain evidence="3">CBS 100304</strain>
        <tissue evidence="2">Vegetative mycelium</tissue>
    </source>
</reference>
<protein>
    <submittedName>
        <fullName evidence="2">Uncharacterized protein</fullName>
    </submittedName>
</protein>
<dbReference type="AlphaFoldDB" id="U4LEP0"/>
<dbReference type="EMBL" id="HF935789">
    <property type="protein sequence ID" value="CCX13205.1"/>
    <property type="molecule type" value="Genomic_DNA"/>
</dbReference>
<gene>
    <name evidence="2" type="ORF">PCON_12798</name>
</gene>
<keyword evidence="3" id="KW-1185">Reference proteome</keyword>
<evidence type="ECO:0000256" key="1">
    <source>
        <dbReference type="SAM" id="SignalP"/>
    </source>
</evidence>
<accession>U4LEP0</accession>
<organism evidence="2 3">
    <name type="scientific">Pyronema omphalodes (strain CBS 100304)</name>
    <name type="common">Pyronema confluens</name>
    <dbReference type="NCBI Taxonomy" id="1076935"/>
    <lineage>
        <taxon>Eukaryota</taxon>
        <taxon>Fungi</taxon>
        <taxon>Dikarya</taxon>
        <taxon>Ascomycota</taxon>
        <taxon>Pezizomycotina</taxon>
        <taxon>Pezizomycetes</taxon>
        <taxon>Pezizales</taxon>
        <taxon>Pyronemataceae</taxon>
        <taxon>Pyronema</taxon>
    </lineage>
</organism>
<sequence length="132" mass="14091">MKYIIALSAFVSLCAAQVISFGNEQCNVSGMNTASFTAVDDCIRGANLHNDRALWVPIDGSCTTPCTTSSVVQICGGAVPPNAPQRWVSSAMVAATVERLMNTCGSREQHERFRGVSFELGGGLYIQVGQSW</sequence>
<evidence type="ECO:0000313" key="3">
    <source>
        <dbReference type="Proteomes" id="UP000018144"/>
    </source>
</evidence>
<feature type="signal peptide" evidence="1">
    <location>
        <begin position="1"/>
        <end position="16"/>
    </location>
</feature>
<dbReference type="Proteomes" id="UP000018144">
    <property type="component" value="Unassembled WGS sequence"/>
</dbReference>
<name>U4LEP0_PYROM</name>
<proteinExistence type="predicted"/>
<evidence type="ECO:0000313" key="2">
    <source>
        <dbReference type="EMBL" id="CCX13205.1"/>
    </source>
</evidence>
<keyword evidence="1" id="KW-0732">Signal</keyword>
<feature type="chain" id="PRO_5004652217" evidence="1">
    <location>
        <begin position="17"/>
        <end position="132"/>
    </location>
</feature>